<dbReference type="GO" id="GO:0008476">
    <property type="term" value="F:protein-tyrosine sulfotransferase activity"/>
    <property type="evidence" value="ECO:0007669"/>
    <property type="project" value="InterPro"/>
</dbReference>
<proteinExistence type="predicted"/>
<sequence>MDADQPEARYLAGKAALALRRLPEALDHLHRAASAMPRHAAYAVHFARALAATHRTGDALQVANIALGLAPDDPLLLHSLGTTYMQCHAHERAAAAFRQAATLAPDNPACRFSFATSLIFSGDVAQAETELEACLALAPGHWHAHATLSRLRRQTPAHNHVDRLLALAADVDEEPVASMHTHVALSKEYEDLGDFAKAFDQLVIGKSPVKVAIGYTIDRDQAIVDALIQAFPEPRPQPAGHPSAEPIFVMGMPRTGTTLVERILSSHPEVYAAGELENFGVALERLSGANSPVMLSPDVIRRAGSISWETLGEVYIASTRPATCLKPRFIDKLPHNFLYAGFIANALPNARIICLRRQPLDSCLSNFREPFSETSPLHGYSFDLLDTGRYYVLFDRLMAHWKRVLPGRILEVDYETLVATQEASTRQLLEHCGLPWNEACLHFERNQAPSTTASSVQVRAPMHRDAVRRWTKYEEQLKDLRTLLSDAGIDCDR</sequence>
<dbReference type="InterPro" id="IPR026634">
    <property type="entry name" value="TPST-like"/>
</dbReference>
<evidence type="ECO:0000256" key="1">
    <source>
        <dbReference type="ARBA" id="ARBA00022679"/>
    </source>
</evidence>
<dbReference type="EMBL" id="AJXU01000037">
    <property type="protein sequence ID" value="EIL89371.1"/>
    <property type="molecule type" value="Genomic_DNA"/>
</dbReference>
<evidence type="ECO:0000256" key="2">
    <source>
        <dbReference type="PROSITE-ProRule" id="PRU00339"/>
    </source>
</evidence>
<dbReference type="SMART" id="SM00028">
    <property type="entry name" value="TPR"/>
    <property type="match status" value="4"/>
</dbReference>
<accession>I4VQ80</accession>
<dbReference type="Proteomes" id="UP000004210">
    <property type="component" value="Unassembled WGS sequence"/>
</dbReference>
<dbReference type="PANTHER" id="PTHR12788:SF10">
    <property type="entry name" value="PROTEIN-TYROSINE SULFOTRANSFERASE"/>
    <property type="match status" value="1"/>
</dbReference>
<comment type="caution">
    <text evidence="3">The sequence shown here is derived from an EMBL/GenBank/DDBJ whole genome shotgun (WGS) entry which is preliminary data.</text>
</comment>
<dbReference type="AlphaFoldDB" id="I4VQ80"/>
<dbReference type="InterPro" id="IPR019734">
    <property type="entry name" value="TPR_rpt"/>
</dbReference>
<evidence type="ECO:0000313" key="3">
    <source>
        <dbReference type="EMBL" id="EIL89371.1"/>
    </source>
</evidence>
<name>I4VQ80_9GAMM</name>
<keyword evidence="1" id="KW-0808">Transferase</keyword>
<keyword evidence="4" id="KW-1185">Reference proteome</keyword>
<dbReference type="PROSITE" id="PS50005">
    <property type="entry name" value="TPR"/>
    <property type="match status" value="1"/>
</dbReference>
<evidence type="ECO:0000313" key="4">
    <source>
        <dbReference type="Proteomes" id="UP000004210"/>
    </source>
</evidence>
<keyword evidence="2" id="KW-0802">TPR repeat</keyword>
<dbReference type="PATRIC" id="fig|1163408.3.peg.2066"/>
<dbReference type="Pfam" id="PF13469">
    <property type="entry name" value="Sulfotransfer_3"/>
    <property type="match status" value="1"/>
</dbReference>
<dbReference type="Gene3D" id="1.25.40.10">
    <property type="entry name" value="Tetratricopeptide repeat domain"/>
    <property type="match status" value="1"/>
</dbReference>
<gene>
    <name evidence="3" type="ORF">UU9_10052</name>
</gene>
<feature type="repeat" description="TPR" evidence="2">
    <location>
        <begin position="74"/>
        <end position="107"/>
    </location>
</feature>
<dbReference type="Pfam" id="PF14559">
    <property type="entry name" value="TPR_19"/>
    <property type="match status" value="1"/>
</dbReference>
<organism evidence="3 4">
    <name type="scientific">Rhodanobacter fulvus Jip2</name>
    <dbReference type="NCBI Taxonomy" id="1163408"/>
    <lineage>
        <taxon>Bacteria</taxon>
        <taxon>Pseudomonadati</taxon>
        <taxon>Pseudomonadota</taxon>
        <taxon>Gammaproteobacteria</taxon>
        <taxon>Lysobacterales</taxon>
        <taxon>Rhodanobacteraceae</taxon>
        <taxon>Rhodanobacter</taxon>
    </lineage>
</organism>
<dbReference type="InterPro" id="IPR027417">
    <property type="entry name" value="P-loop_NTPase"/>
</dbReference>
<reference evidence="3 4" key="1">
    <citation type="journal article" date="2012" name="J. Bacteriol.">
        <title>Genome sequences for six rhodanobacter strains, isolated from soils and the terrestrial subsurface, with variable denitrification capabilities.</title>
        <authorList>
            <person name="Kostka J.E."/>
            <person name="Green S.J."/>
            <person name="Rishishwar L."/>
            <person name="Prakash O."/>
            <person name="Katz L.S."/>
            <person name="Marino-Ramirez L."/>
            <person name="Jordan I.K."/>
            <person name="Munk C."/>
            <person name="Ivanova N."/>
            <person name="Mikhailova N."/>
            <person name="Watson D.B."/>
            <person name="Brown S.D."/>
            <person name="Palumbo A.V."/>
            <person name="Brooks S.C."/>
        </authorList>
    </citation>
    <scope>NUCLEOTIDE SEQUENCE [LARGE SCALE GENOMIC DNA]</scope>
    <source>
        <strain evidence="4">Jip2T</strain>
    </source>
</reference>
<dbReference type="STRING" id="1163408.UU9_10052"/>
<dbReference type="SUPFAM" id="SSF52540">
    <property type="entry name" value="P-loop containing nucleoside triphosphate hydrolases"/>
    <property type="match status" value="1"/>
</dbReference>
<dbReference type="PANTHER" id="PTHR12788">
    <property type="entry name" value="PROTEIN-TYROSINE SULFOTRANSFERASE 2"/>
    <property type="match status" value="1"/>
</dbReference>
<dbReference type="eggNOG" id="COG0457">
    <property type="taxonomic scope" value="Bacteria"/>
</dbReference>
<protein>
    <submittedName>
        <fullName evidence="3">Uncharacterized protein</fullName>
    </submittedName>
</protein>
<dbReference type="InterPro" id="IPR011990">
    <property type="entry name" value="TPR-like_helical_dom_sf"/>
</dbReference>
<dbReference type="SUPFAM" id="SSF48452">
    <property type="entry name" value="TPR-like"/>
    <property type="match status" value="1"/>
</dbReference>
<dbReference type="Gene3D" id="3.40.50.300">
    <property type="entry name" value="P-loop containing nucleotide triphosphate hydrolases"/>
    <property type="match status" value="1"/>
</dbReference>